<dbReference type="SUPFAM" id="SSF54909">
    <property type="entry name" value="Dimeric alpha+beta barrel"/>
    <property type="match status" value="1"/>
</dbReference>
<keyword evidence="6" id="KW-0408">Iron</keyword>
<dbReference type="InterPro" id="IPR006314">
    <property type="entry name" value="Dyp_peroxidase"/>
</dbReference>
<comment type="caution">
    <text evidence="10">The sequence shown here is derived from an EMBL/GenBank/DDBJ whole genome shotgun (WGS) entry which is preliminary data.</text>
</comment>
<dbReference type="InterPro" id="IPR049509">
    <property type="entry name" value="DyP_N"/>
</dbReference>
<accession>A0A919UN37</accession>
<evidence type="ECO:0000313" key="10">
    <source>
        <dbReference type="EMBL" id="GIH28051.1"/>
    </source>
</evidence>
<dbReference type="AlphaFoldDB" id="A0A919UN37"/>
<evidence type="ECO:0000256" key="1">
    <source>
        <dbReference type="ARBA" id="ARBA00001970"/>
    </source>
</evidence>
<dbReference type="PANTHER" id="PTHR30521:SF4">
    <property type="entry name" value="DEFERROCHELATASE"/>
    <property type="match status" value="1"/>
</dbReference>
<name>A0A919UN37_9ACTN</name>
<organism evidence="10 11">
    <name type="scientific">Acrocarpospora phusangensis</name>
    <dbReference type="NCBI Taxonomy" id="1070424"/>
    <lineage>
        <taxon>Bacteria</taxon>
        <taxon>Bacillati</taxon>
        <taxon>Actinomycetota</taxon>
        <taxon>Actinomycetes</taxon>
        <taxon>Streptosporangiales</taxon>
        <taxon>Streptosporangiaceae</taxon>
        <taxon>Acrocarpospora</taxon>
    </lineage>
</organism>
<feature type="domain" description="DyP dimeric alpha+beta barrel" evidence="9">
    <location>
        <begin position="92"/>
        <end position="170"/>
    </location>
</feature>
<gene>
    <name evidence="10" type="ORF">Aph01nite_63610</name>
</gene>
<keyword evidence="11" id="KW-1185">Reference proteome</keyword>
<protein>
    <submittedName>
        <fullName evidence="10">Peroxidase</fullName>
    </submittedName>
</protein>
<evidence type="ECO:0000256" key="4">
    <source>
        <dbReference type="ARBA" id="ARBA00022723"/>
    </source>
</evidence>
<evidence type="ECO:0000256" key="7">
    <source>
        <dbReference type="ARBA" id="ARBA00025737"/>
    </source>
</evidence>
<proteinExistence type="inferred from homology"/>
<keyword evidence="2 10" id="KW-0575">Peroxidase</keyword>
<comment type="similarity">
    <text evidence="7">Belongs to the DyP-type peroxidase family.</text>
</comment>
<dbReference type="Proteomes" id="UP000640052">
    <property type="component" value="Unassembled WGS sequence"/>
</dbReference>
<dbReference type="Pfam" id="PF21105">
    <property type="entry name" value="DyP_N"/>
    <property type="match status" value="1"/>
</dbReference>
<dbReference type="GO" id="GO:0005829">
    <property type="term" value="C:cytosol"/>
    <property type="evidence" value="ECO:0007669"/>
    <property type="project" value="TreeGrafter"/>
</dbReference>
<keyword evidence="3" id="KW-0349">Heme</keyword>
<keyword evidence="4" id="KW-0479">Metal-binding</keyword>
<dbReference type="PANTHER" id="PTHR30521">
    <property type="entry name" value="DEFERROCHELATASE/PEROXIDASE"/>
    <property type="match status" value="1"/>
</dbReference>
<sequence>MAVPLFNRKPLAWDSADLDADTREMLATLQPNILRSHVREHLTVLLLRFAVPADGRRFVRALAPLMKSAGTHLEEIRRFSRYGIRGTPYIGLGLSRSGYRHLGHEISDLRKFGDLAFQEGMKKRGRILDDPPSHEWDAAYQRDIHAVVIVADADAAAHRRVLARIRALVPPEARVLGEETGVAQRDKAGEGIEHFGYAHGRSQPLFLADQVVKEPAHDWNPFFPLAQILVPDPLAPDPGRHFGSYLVFRKLEQNVRAFQQAVQDLAEALGLSEARAGALLVGRFRNGTPLHLNPEPHPDGWAVRNDFRYGGDSGGRCPLSAHIRKANPRDGLERGVMMARRGQTYGVRTDQPWDDAPPETRPTCGVGLLFMAFNASLETQFEFVQQSWVNNPSYPAENTGPDPVAGQGPREVPTRLPEAWDAPVARAIARLPQTVTMRGGEYFFVPSLAYLRQI</sequence>
<dbReference type="GO" id="GO:0020037">
    <property type="term" value="F:heme binding"/>
    <property type="evidence" value="ECO:0007669"/>
    <property type="project" value="InterPro"/>
</dbReference>
<dbReference type="PROSITE" id="PS51404">
    <property type="entry name" value="DYP_PEROXIDASE"/>
    <property type="match status" value="1"/>
</dbReference>
<dbReference type="GO" id="GO:0004601">
    <property type="term" value="F:peroxidase activity"/>
    <property type="evidence" value="ECO:0007669"/>
    <property type="project" value="UniProtKB-KW"/>
</dbReference>
<dbReference type="RefSeq" id="WP_204044686.1">
    <property type="nucleotide sequence ID" value="NZ_BOOA01000070.1"/>
</dbReference>
<reference evidence="10" key="1">
    <citation type="submission" date="2021-01" db="EMBL/GenBank/DDBJ databases">
        <title>Whole genome shotgun sequence of Acrocarpospora phusangensis NBRC 108782.</title>
        <authorList>
            <person name="Komaki H."/>
            <person name="Tamura T."/>
        </authorList>
    </citation>
    <scope>NUCLEOTIDE SEQUENCE</scope>
    <source>
        <strain evidence="10">NBRC 108782</strain>
    </source>
</reference>
<evidence type="ECO:0000313" key="11">
    <source>
        <dbReference type="Proteomes" id="UP000640052"/>
    </source>
</evidence>
<feature type="region of interest" description="Disordered" evidence="8">
    <location>
        <begin position="392"/>
        <end position="411"/>
    </location>
</feature>
<dbReference type="GO" id="GO:0046872">
    <property type="term" value="F:metal ion binding"/>
    <property type="evidence" value="ECO:0007669"/>
    <property type="project" value="UniProtKB-KW"/>
</dbReference>
<evidence type="ECO:0000256" key="3">
    <source>
        <dbReference type="ARBA" id="ARBA00022617"/>
    </source>
</evidence>
<evidence type="ECO:0000256" key="2">
    <source>
        <dbReference type="ARBA" id="ARBA00022559"/>
    </source>
</evidence>
<dbReference type="InterPro" id="IPR011008">
    <property type="entry name" value="Dimeric_a/b-barrel"/>
</dbReference>
<keyword evidence="5" id="KW-0560">Oxidoreductase</keyword>
<evidence type="ECO:0000259" key="9">
    <source>
        <dbReference type="Pfam" id="PF21105"/>
    </source>
</evidence>
<evidence type="ECO:0000256" key="6">
    <source>
        <dbReference type="ARBA" id="ARBA00023004"/>
    </source>
</evidence>
<evidence type="ECO:0000256" key="8">
    <source>
        <dbReference type="SAM" id="MobiDB-lite"/>
    </source>
</evidence>
<dbReference type="EMBL" id="BOOA01000070">
    <property type="protein sequence ID" value="GIH28051.1"/>
    <property type="molecule type" value="Genomic_DNA"/>
</dbReference>
<comment type="cofactor">
    <cofactor evidence="1">
        <name>heme b</name>
        <dbReference type="ChEBI" id="CHEBI:60344"/>
    </cofactor>
</comment>
<evidence type="ECO:0000256" key="5">
    <source>
        <dbReference type="ARBA" id="ARBA00023002"/>
    </source>
</evidence>